<evidence type="ECO:0000256" key="1">
    <source>
        <dbReference type="PROSITE-ProRule" id="PRU00169"/>
    </source>
</evidence>
<evidence type="ECO:0000313" key="4">
    <source>
        <dbReference type="EMBL" id="RKD90097.1"/>
    </source>
</evidence>
<dbReference type="InterPro" id="IPR007492">
    <property type="entry name" value="LytTR_DNA-bd_dom"/>
</dbReference>
<dbReference type="GO" id="GO:0000156">
    <property type="term" value="F:phosphorelay response regulator activity"/>
    <property type="evidence" value="ECO:0007669"/>
    <property type="project" value="InterPro"/>
</dbReference>
<dbReference type="InterPro" id="IPR001789">
    <property type="entry name" value="Sig_transdc_resp-reg_receiver"/>
</dbReference>
<feature type="domain" description="Response regulatory" evidence="2">
    <location>
        <begin position="2"/>
        <end position="113"/>
    </location>
</feature>
<dbReference type="GO" id="GO:0003677">
    <property type="term" value="F:DNA binding"/>
    <property type="evidence" value="ECO:0007669"/>
    <property type="project" value="InterPro"/>
</dbReference>
<dbReference type="OrthoDB" id="1490554at2"/>
<dbReference type="Proteomes" id="UP000283387">
    <property type="component" value="Unassembled WGS sequence"/>
</dbReference>
<proteinExistence type="predicted"/>
<dbReference type="RefSeq" id="WP_120271527.1">
    <property type="nucleotide sequence ID" value="NZ_RAPN01000001.1"/>
</dbReference>
<feature type="modified residue" description="4-aspartylphosphate" evidence="1">
    <location>
        <position position="53"/>
    </location>
</feature>
<dbReference type="PROSITE" id="PS50930">
    <property type="entry name" value="HTH_LYTTR"/>
    <property type="match status" value="1"/>
</dbReference>
<dbReference type="FunFam" id="2.40.50.1020:FF:000004">
    <property type="entry name" value="DNA-binding response regulator"/>
    <property type="match status" value="1"/>
</dbReference>
<dbReference type="Pfam" id="PF00072">
    <property type="entry name" value="Response_reg"/>
    <property type="match status" value="1"/>
</dbReference>
<feature type="domain" description="HTH LytTR-type" evidence="3">
    <location>
        <begin position="138"/>
        <end position="210"/>
    </location>
</feature>
<dbReference type="SMART" id="SM00850">
    <property type="entry name" value="LytTR"/>
    <property type="match status" value="1"/>
</dbReference>
<evidence type="ECO:0000259" key="3">
    <source>
        <dbReference type="PROSITE" id="PS50930"/>
    </source>
</evidence>
<keyword evidence="5" id="KW-1185">Reference proteome</keyword>
<reference evidence="4 5" key="1">
    <citation type="submission" date="2018-09" db="EMBL/GenBank/DDBJ databases">
        <title>Genomic Encyclopedia of Archaeal and Bacterial Type Strains, Phase II (KMG-II): from individual species to whole genera.</title>
        <authorList>
            <person name="Goeker M."/>
        </authorList>
    </citation>
    <scope>NUCLEOTIDE SEQUENCE [LARGE SCALE GENOMIC DNA]</scope>
    <source>
        <strain evidence="4 5">DSM 27148</strain>
    </source>
</reference>
<dbReference type="SUPFAM" id="SSF52172">
    <property type="entry name" value="CheY-like"/>
    <property type="match status" value="1"/>
</dbReference>
<keyword evidence="1" id="KW-0597">Phosphoprotein</keyword>
<evidence type="ECO:0000313" key="5">
    <source>
        <dbReference type="Proteomes" id="UP000283387"/>
    </source>
</evidence>
<gene>
    <name evidence="4" type="ORF">BC643_0433</name>
</gene>
<dbReference type="PANTHER" id="PTHR37299:SF1">
    <property type="entry name" value="STAGE 0 SPORULATION PROTEIN A HOMOLOG"/>
    <property type="match status" value="1"/>
</dbReference>
<dbReference type="Gene3D" id="3.40.50.2300">
    <property type="match status" value="1"/>
</dbReference>
<protein>
    <submittedName>
        <fullName evidence="4">LytTR family two component transcriptional regulator</fullName>
    </submittedName>
</protein>
<dbReference type="Pfam" id="PF04397">
    <property type="entry name" value="LytTR"/>
    <property type="match status" value="1"/>
</dbReference>
<dbReference type="Gene3D" id="2.40.50.1020">
    <property type="entry name" value="LytTr DNA-binding domain"/>
    <property type="match status" value="1"/>
</dbReference>
<dbReference type="SMART" id="SM00448">
    <property type="entry name" value="REC"/>
    <property type="match status" value="1"/>
</dbReference>
<dbReference type="PROSITE" id="PS50110">
    <property type="entry name" value="RESPONSE_REGULATORY"/>
    <property type="match status" value="1"/>
</dbReference>
<dbReference type="InterPro" id="IPR046947">
    <property type="entry name" value="LytR-like"/>
</dbReference>
<dbReference type="AlphaFoldDB" id="A0A419W3Q3"/>
<dbReference type="InterPro" id="IPR011006">
    <property type="entry name" value="CheY-like_superfamily"/>
</dbReference>
<dbReference type="EMBL" id="RAPN01000001">
    <property type="protein sequence ID" value="RKD90097.1"/>
    <property type="molecule type" value="Genomic_DNA"/>
</dbReference>
<sequence>MKCIIIDDEPLAQQILEDYISHIPFLKLEKKCSSVFEALEILQKTSIDLIFLDIHLPNVSGVEFISSLDTKPMFIFTTAYSEYALEAFELNAVDYLLKPIPFKRFLRSANKAYQLFASNRKVKREEISENSDAEQDFIMVKSDYKSVKIQLNQVLYIEGLKDYVKIYIQNEDKPIITLNSLKKMADSLPSSHFLRVHKSFIVNTNKIKSVTKNRIIIHDRWIPVGDNYKSDFQSSVINRFTL</sequence>
<organism evidence="4 5">
    <name type="scientific">Mangrovibacterium diazotrophicum</name>
    <dbReference type="NCBI Taxonomy" id="1261403"/>
    <lineage>
        <taxon>Bacteria</taxon>
        <taxon>Pseudomonadati</taxon>
        <taxon>Bacteroidota</taxon>
        <taxon>Bacteroidia</taxon>
        <taxon>Marinilabiliales</taxon>
        <taxon>Prolixibacteraceae</taxon>
        <taxon>Mangrovibacterium</taxon>
    </lineage>
</organism>
<accession>A0A419W3Q3</accession>
<comment type="caution">
    <text evidence="4">The sequence shown here is derived from an EMBL/GenBank/DDBJ whole genome shotgun (WGS) entry which is preliminary data.</text>
</comment>
<evidence type="ECO:0000259" key="2">
    <source>
        <dbReference type="PROSITE" id="PS50110"/>
    </source>
</evidence>
<name>A0A419W3Q3_9BACT</name>
<dbReference type="PANTHER" id="PTHR37299">
    <property type="entry name" value="TRANSCRIPTIONAL REGULATOR-RELATED"/>
    <property type="match status" value="1"/>
</dbReference>